<dbReference type="Proteomes" id="UP000775500">
    <property type="component" value="Unassembled WGS sequence"/>
</dbReference>
<comment type="caution">
    <text evidence="2">The sequence shown here is derived from an EMBL/GenBank/DDBJ whole genome shotgun (WGS) entry which is preliminary data.</text>
</comment>
<protein>
    <recommendedName>
        <fullName evidence="4">Transposase</fullName>
    </recommendedName>
</protein>
<gene>
    <name evidence="2" type="ORF">H5982_02550</name>
</gene>
<dbReference type="RefSeq" id="WP_204684935.1">
    <property type="nucleotide sequence ID" value="NZ_JACJLU010000002.1"/>
</dbReference>
<organism evidence="2 3">
    <name type="scientific">Faecalicoccus acidiformans</name>
    <dbReference type="NCBI Taxonomy" id="915173"/>
    <lineage>
        <taxon>Bacteria</taxon>
        <taxon>Bacillati</taxon>
        <taxon>Bacillota</taxon>
        <taxon>Erysipelotrichia</taxon>
        <taxon>Erysipelotrichales</taxon>
        <taxon>Erysipelotrichaceae</taxon>
        <taxon>Faecalicoccus</taxon>
    </lineage>
</organism>
<feature type="compositionally biased region" description="Basic and acidic residues" evidence="1">
    <location>
        <begin position="374"/>
        <end position="386"/>
    </location>
</feature>
<proteinExistence type="predicted"/>
<reference evidence="2 3" key="1">
    <citation type="journal article" date="2021" name="Sci. Rep.">
        <title>The distribution of antibiotic resistance genes in chicken gut microbiota commensals.</title>
        <authorList>
            <person name="Juricova H."/>
            <person name="Matiasovicova J."/>
            <person name="Kubasova T."/>
            <person name="Cejkova D."/>
            <person name="Rychlik I."/>
        </authorList>
    </citation>
    <scope>NUCLEOTIDE SEQUENCE [LARGE SCALE GENOMIC DNA]</scope>
    <source>
        <strain evidence="2 3">An423</strain>
    </source>
</reference>
<evidence type="ECO:0000313" key="2">
    <source>
        <dbReference type="EMBL" id="MBM6830988.1"/>
    </source>
</evidence>
<accession>A0ABS2FLT5</accession>
<feature type="region of interest" description="Disordered" evidence="1">
    <location>
        <begin position="374"/>
        <end position="393"/>
    </location>
</feature>
<dbReference type="EMBL" id="JACJLU010000002">
    <property type="protein sequence ID" value="MBM6830988.1"/>
    <property type="molecule type" value="Genomic_DNA"/>
</dbReference>
<evidence type="ECO:0000313" key="3">
    <source>
        <dbReference type="Proteomes" id="UP000775500"/>
    </source>
</evidence>
<evidence type="ECO:0000256" key="1">
    <source>
        <dbReference type="SAM" id="MobiDB-lite"/>
    </source>
</evidence>
<sequence length="427" mass="50601">MEKEKTGSFVLTLPMKTEKWQEDYLNKVFRMSEIFYNDLLGRMLKRYKNMIQTKEWRGIQDSLLEIYKKSKDADSAAKKDFERQKKDLYKKKSDILKANGFSEYSFQKEANKLRKRHYHLIDSTLSYTIGSNLFKGFEKVLFSKGKKLHWKRKGSLETISNFWNKSGMRVMQMPDGTFVCTWGKRFTIPIRIDKRNCYEVEAFESHIKFCRIKRVRKLNRDHFFCQILFAGDVPRKVDKKTGEFTRQPGKGKVEVDIYPYKVTIKTNDSMEVMSLAPSVQPIEDEIRKLDFKIENSRRVNNPENFNEDGTIRKVKGKRLTWHNSKRYGRLCKERSNLNRIMKIKRKIDHEILVNKIISMGDDFSIHTMYPGAKDLQKDRKGKPLDKSKRKYQGNKAPSEFTIILKRKVNYHPCGYEEVDCYVTEDTV</sequence>
<evidence type="ECO:0008006" key="4">
    <source>
        <dbReference type="Google" id="ProtNLM"/>
    </source>
</evidence>
<keyword evidence="3" id="KW-1185">Reference proteome</keyword>
<name>A0ABS2FLT5_9FIRM</name>